<evidence type="ECO:0000256" key="2">
    <source>
        <dbReference type="SAM" id="MobiDB-lite"/>
    </source>
</evidence>
<dbReference type="GO" id="GO:0016740">
    <property type="term" value="F:transferase activity"/>
    <property type="evidence" value="ECO:0007669"/>
    <property type="project" value="UniProtKB-KW"/>
</dbReference>
<proteinExistence type="predicted"/>
<feature type="region of interest" description="Disordered" evidence="2">
    <location>
        <begin position="259"/>
        <end position="293"/>
    </location>
</feature>
<name>A0A846YQU7_9NOCA</name>
<dbReference type="RefSeq" id="WP_062976783.1">
    <property type="nucleotide sequence ID" value="NZ_JAAXOT010000018.1"/>
</dbReference>
<dbReference type="EMBL" id="JAAXOT010000018">
    <property type="protein sequence ID" value="NKY59894.1"/>
    <property type="molecule type" value="Genomic_DNA"/>
</dbReference>
<reference evidence="4 5" key="1">
    <citation type="submission" date="2020-04" db="EMBL/GenBank/DDBJ databases">
        <title>MicrobeNet Type strains.</title>
        <authorList>
            <person name="Nicholson A.C."/>
        </authorList>
    </citation>
    <scope>NUCLEOTIDE SEQUENCE [LARGE SCALE GENOMIC DNA]</scope>
    <source>
        <strain evidence="4 5">JCM 3332</strain>
    </source>
</reference>
<dbReference type="Gene3D" id="3.30.460.10">
    <property type="entry name" value="Beta Polymerase, domain 2"/>
    <property type="match status" value="1"/>
</dbReference>
<gene>
    <name evidence="4" type="ORF">HGA15_27855</name>
</gene>
<feature type="compositionally biased region" description="Low complexity" evidence="2">
    <location>
        <begin position="263"/>
        <end position="276"/>
    </location>
</feature>
<keyword evidence="5" id="KW-1185">Reference proteome</keyword>
<accession>A0A846YQU7</accession>
<evidence type="ECO:0000256" key="1">
    <source>
        <dbReference type="ARBA" id="ARBA00022679"/>
    </source>
</evidence>
<evidence type="ECO:0000313" key="4">
    <source>
        <dbReference type="EMBL" id="NKY59894.1"/>
    </source>
</evidence>
<dbReference type="NCBIfam" id="NF010309">
    <property type="entry name" value="PRK13746.1"/>
    <property type="match status" value="1"/>
</dbReference>
<protein>
    <submittedName>
        <fullName evidence="4">DUF4111 domain-containing protein</fullName>
    </submittedName>
</protein>
<dbReference type="CDD" id="cd05403">
    <property type="entry name" value="NT_KNTase_like"/>
    <property type="match status" value="1"/>
</dbReference>
<evidence type="ECO:0000259" key="3">
    <source>
        <dbReference type="Pfam" id="PF13427"/>
    </source>
</evidence>
<dbReference type="Proteomes" id="UP000570678">
    <property type="component" value="Unassembled WGS sequence"/>
</dbReference>
<keyword evidence="1" id="KW-0808">Transferase</keyword>
<dbReference type="AlphaFoldDB" id="A0A846YQU7"/>
<comment type="caution">
    <text evidence="4">The sequence shown here is derived from an EMBL/GenBank/DDBJ whole genome shotgun (WGS) entry which is preliminary data.</text>
</comment>
<organism evidence="4 5">
    <name type="scientific">Nocardia flavorosea</name>
    <dbReference type="NCBI Taxonomy" id="53429"/>
    <lineage>
        <taxon>Bacteria</taxon>
        <taxon>Bacillati</taxon>
        <taxon>Actinomycetota</taxon>
        <taxon>Actinomycetes</taxon>
        <taxon>Mycobacteriales</taxon>
        <taxon>Nocardiaceae</taxon>
        <taxon>Nocardia</taxon>
    </lineage>
</organism>
<feature type="domain" description="Adenylyltransferase AadA C-terminal" evidence="3">
    <location>
        <begin position="151"/>
        <end position="250"/>
    </location>
</feature>
<sequence>MGAQPDQNSQAAATAQAVTEVLGDNLAGLYLYGSAVAGGLRHDSDIDLFAVVEGSLAGDVRKSLVDMLLHTSGRWPRSGPARPVELTVVVRDEVVPWRFPPRSDFVYGEWLRAEFEHGQLPAPTEDPDLTILTTMVRDSSSTLFGPPAAHLLDPVPASDLVRAIVAGLPELIAGARGDERNVVLTLARMWVTAESGVVVSKADAAAALVSRLPAGHAAVLRLARAGYLGEVADEWTYRETEVDSFTAYAEQQIRDACKATGRSGVSPPHSGGPVPHARFTVAPASSDSDRGSV</sequence>
<dbReference type="Pfam" id="PF13427">
    <property type="entry name" value="AadA_C"/>
    <property type="match status" value="1"/>
</dbReference>
<dbReference type="InterPro" id="IPR025184">
    <property type="entry name" value="AadA_C"/>
</dbReference>
<dbReference type="InterPro" id="IPR043519">
    <property type="entry name" value="NT_sf"/>
</dbReference>
<dbReference type="SUPFAM" id="SSF81301">
    <property type="entry name" value="Nucleotidyltransferase"/>
    <property type="match status" value="1"/>
</dbReference>
<evidence type="ECO:0000313" key="5">
    <source>
        <dbReference type="Proteomes" id="UP000570678"/>
    </source>
</evidence>